<evidence type="ECO:0000313" key="2">
    <source>
        <dbReference type="Proteomes" id="UP001143856"/>
    </source>
</evidence>
<sequence length="579" mass="65129">MYVSLSLSAKSVLVIIVVGTCAYVLYQCFFSKLAVFPGPLAAKLSKVWRAYVTYRGRWHRDLIALHQRYGPVVRIGPNELSIGDPEAFLQIYRVSGAYPKSASYSVVKGSRLFDLAGERNEKLHAAQRRLVARAYSMESTMHLEPQVDELISQLLRKFDDMAFSRQTVDLGYWLQLFAFDVVGAVSFSKPYGFVSTGADSFGSDKNFFARLASSLHSAAWLMHAGWLFKLHQKFVMPLVGNLLAVNERNGFFFHFAQREVQTRKDQGGNDKDIVGQLFQVQEKKQELNDLAIAYMMTSNVFAGSDTTSIALRAIFLYLMRHPQALAKLRAELQDRQAAGKLSTIVTAAETDSCPYLQAVIYESMRLFSPVAFVFDRDVPAEGMTICGNHVPGGVFGITDISWLEIEKLVPTLVMRYDFNLVADATITEDCGSAMWAEWNPAPTVTNTLAVAQHHYSGISNFLSPLCALTDVVKEKGVMCTASGQWESEILNQPVFYFIHLIYFYAPLDLTMDETQPLLAEVHLVDTERCDEVSGEEIVEFDVEGDAENPMEWPTAYKWFVVFLLSFMAFTVQWSRDQVI</sequence>
<proteinExistence type="predicted"/>
<dbReference type="EMBL" id="JAPDGR010002784">
    <property type="protein sequence ID" value="KAJ2974229.1"/>
    <property type="molecule type" value="Genomic_DNA"/>
</dbReference>
<reference evidence="1" key="1">
    <citation type="submission" date="2022-10" db="EMBL/GenBank/DDBJ databases">
        <title>Genome Sequence of Xylaria curta.</title>
        <authorList>
            <person name="Buettner E."/>
        </authorList>
    </citation>
    <scope>NUCLEOTIDE SEQUENCE</scope>
    <source>
        <strain evidence="1">Babe10</strain>
    </source>
</reference>
<keyword evidence="2" id="KW-1185">Reference proteome</keyword>
<protein>
    <submittedName>
        <fullName evidence="1">Uncharacterized protein</fullName>
    </submittedName>
</protein>
<organism evidence="1 2">
    <name type="scientific">Xylaria curta</name>
    <dbReference type="NCBI Taxonomy" id="42375"/>
    <lineage>
        <taxon>Eukaryota</taxon>
        <taxon>Fungi</taxon>
        <taxon>Dikarya</taxon>
        <taxon>Ascomycota</taxon>
        <taxon>Pezizomycotina</taxon>
        <taxon>Sordariomycetes</taxon>
        <taxon>Xylariomycetidae</taxon>
        <taxon>Xylariales</taxon>
        <taxon>Xylariaceae</taxon>
        <taxon>Xylaria</taxon>
    </lineage>
</organism>
<name>A0ACC1N719_9PEZI</name>
<accession>A0ACC1N719</accession>
<evidence type="ECO:0000313" key="1">
    <source>
        <dbReference type="EMBL" id="KAJ2974229.1"/>
    </source>
</evidence>
<gene>
    <name evidence="1" type="ORF">NUW58_g8725</name>
</gene>
<comment type="caution">
    <text evidence="1">The sequence shown here is derived from an EMBL/GenBank/DDBJ whole genome shotgun (WGS) entry which is preliminary data.</text>
</comment>
<dbReference type="Proteomes" id="UP001143856">
    <property type="component" value="Unassembled WGS sequence"/>
</dbReference>